<dbReference type="AlphaFoldDB" id="A0A947DAM3"/>
<evidence type="ECO:0000313" key="2">
    <source>
        <dbReference type="EMBL" id="MBT9293156.1"/>
    </source>
</evidence>
<gene>
    <name evidence="2" type="ORF">KL771_27090</name>
</gene>
<dbReference type="CDD" id="cd00761">
    <property type="entry name" value="Glyco_tranf_GTA_type"/>
    <property type="match status" value="1"/>
</dbReference>
<dbReference type="InterPro" id="IPR029044">
    <property type="entry name" value="Nucleotide-diphossugar_trans"/>
</dbReference>
<reference evidence="2 3" key="1">
    <citation type="submission" date="2021-06" db="EMBL/GenBank/DDBJ databases">
        <authorList>
            <person name="Grouzdev D.S."/>
            <person name="Koziaeva V."/>
        </authorList>
    </citation>
    <scope>NUCLEOTIDE SEQUENCE [LARGE SCALE GENOMIC DNA]</scope>
    <source>
        <strain evidence="2 3">22</strain>
    </source>
</reference>
<dbReference type="SUPFAM" id="SSF53448">
    <property type="entry name" value="Nucleotide-diphospho-sugar transferases"/>
    <property type="match status" value="1"/>
</dbReference>
<name>A0A947DAM3_9HYPH</name>
<proteinExistence type="predicted"/>
<dbReference type="Proteomes" id="UP000766595">
    <property type="component" value="Unassembled WGS sequence"/>
</dbReference>
<evidence type="ECO:0000259" key="1">
    <source>
        <dbReference type="Pfam" id="PF00535"/>
    </source>
</evidence>
<dbReference type="EMBL" id="JAHHZF010000022">
    <property type="protein sequence ID" value="MBT9293156.1"/>
    <property type="molecule type" value="Genomic_DNA"/>
</dbReference>
<dbReference type="GO" id="GO:0016758">
    <property type="term" value="F:hexosyltransferase activity"/>
    <property type="evidence" value="ECO:0007669"/>
    <property type="project" value="UniProtKB-ARBA"/>
</dbReference>
<protein>
    <submittedName>
        <fullName evidence="2">Glycosyltransferase family 2 protein</fullName>
    </submittedName>
</protein>
<keyword evidence="3" id="KW-1185">Reference proteome</keyword>
<dbReference type="Gene3D" id="3.90.550.10">
    <property type="entry name" value="Spore Coat Polysaccharide Biosynthesis Protein SpsA, Chain A"/>
    <property type="match status" value="1"/>
</dbReference>
<dbReference type="Pfam" id="PF00535">
    <property type="entry name" value="Glycos_transf_2"/>
    <property type="match status" value="1"/>
</dbReference>
<dbReference type="InterPro" id="IPR001173">
    <property type="entry name" value="Glyco_trans_2-like"/>
</dbReference>
<evidence type="ECO:0000313" key="3">
    <source>
        <dbReference type="Proteomes" id="UP000766595"/>
    </source>
</evidence>
<organism evidence="2 3">
    <name type="scientific">Prosthecodimorpha staleyi</name>
    <dbReference type="NCBI Taxonomy" id="2840188"/>
    <lineage>
        <taxon>Bacteria</taxon>
        <taxon>Pseudomonadati</taxon>
        <taxon>Pseudomonadota</taxon>
        <taxon>Alphaproteobacteria</taxon>
        <taxon>Hyphomicrobiales</taxon>
        <taxon>Ancalomicrobiaceae</taxon>
        <taxon>Prosthecodimorpha</taxon>
    </lineage>
</organism>
<sequence length="272" mass="30327">MHSSISVTAIVNAHREGLLVKPTLGSVIQAVAHAREHNITTEVIIVLDRADSMTRTIVHDHCDAENWRAIEVDHGDLGLSRNDGAKASKGDLVAFLDGDDLWGDNWLTACAKAHVHRPEPIVWHPEVSIYFGRNAYCYRHIDMESEEFNLIDLSVSNPWTALACARRDVFLRAPYPQTDLTRGIGYEDWGWNLRSIEQGVIHKVVPGTGHAIRVKRQAESLLGHTNAVGAVPHPTMLFRKALLRSIPYRGCRDRQDLKIMRRGKAALLGEGG</sequence>
<comment type="caution">
    <text evidence="2">The sequence shown here is derived from an EMBL/GenBank/DDBJ whole genome shotgun (WGS) entry which is preliminary data.</text>
</comment>
<accession>A0A947DAM3</accession>
<feature type="domain" description="Glycosyltransferase 2-like" evidence="1">
    <location>
        <begin position="9"/>
        <end position="170"/>
    </location>
</feature>
<dbReference type="PANTHER" id="PTHR22916">
    <property type="entry name" value="GLYCOSYLTRANSFERASE"/>
    <property type="match status" value="1"/>
</dbReference>
<dbReference type="RefSeq" id="WP_261971655.1">
    <property type="nucleotide sequence ID" value="NZ_JAHHZF010000022.1"/>
</dbReference>